<keyword evidence="1" id="KW-1133">Transmembrane helix</keyword>
<dbReference type="AlphaFoldDB" id="A0AA86L3Y7"/>
<dbReference type="KEGG" id="sgi:SGRAN_2611"/>
<keyword evidence="3" id="KW-1185">Reference proteome</keyword>
<evidence type="ECO:0000313" key="3">
    <source>
        <dbReference type="Proteomes" id="UP000058599"/>
    </source>
</evidence>
<feature type="transmembrane region" description="Helical" evidence="1">
    <location>
        <begin position="20"/>
        <end position="42"/>
    </location>
</feature>
<organism evidence="2 3">
    <name type="scientific">Sphingopyxis granuli</name>
    <dbReference type="NCBI Taxonomy" id="267128"/>
    <lineage>
        <taxon>Bacteria</taxon>
        <taxon>Pseudomonadati</taxon>
        <taxon>Pseudomonadota</taxon>
        <taxon>Alphaproteobacteria</taxon>
        <taxon>Sphingomonadales</taxon>
        <taxon>Sphingomonadaceae</taxon>
        <taxon>Sphingopyxis</taxon>
    </lineage>
</organism>
<keyword evidence="1" id="KW-0812">Transmembrane</keyword>
<dbReference type="Proteomes" id="UP000058599">
    <property type="component" value="Chromosome"/>
</dbReference>
<dbReference type="Pfam" id="PF11755">
    <property type="entry name" value="DUF3311"/>
    <property type="match status" value="1"/>
</dbReference>
<dbReference type="EMBL" id="CP012199">
    <property type="protein sequence ID" value="AMG74963.1"/>
    <property type="molecule type" value="Genomic_DNA"/>
</dbReference>
<evidence type="ECO:0008006" key="4">
    <source>
        <dbReference type="Google" id="ProtNLM"/>
    </source>
</evidence>
<dbReference type="RefSeq" id="WP_067184314.1">
    <property type="nucleotide sequence ID" value="NZ_CP012199.1"/>
</dbReference>
<evidence type="ECO:0000256" key="1">
    <source>
        <dbReference type="SAM" id="Phobius"/>
    </source>
</evidence>
<sequence>MTLRSLLSPTHRRYAHRWLLLIPFIWQVGGTPLVNTAAVRVFSLPLPMLWQMCGILVASATIGFVFARDERIEANDEPDSFSEPSDEAKSS</sequence>
<name>A0AA86L3Y7_9SPHN</name>
<protein>
    <recommendedName>
        <fullName evidence="4">DUF3311 domain-containing protein</fullName>
    </recommendedName>
</protein>
<dbReference type="InterPro" id="IPR021741">
    <property type="entry name" value="DUF3311"/>
</dbReference>
<accession>A0AA86L3Y7</accession>
<proteinExistence type="predicted"/>
<gene>
    <name evidence="2" type="ORF">SGRAN_2611</name>
</gene>
<feature type="transmembrane region" description="Helical" evidence="1">
    <location>
        <begin position="48"/>
        <end position="67"/>
    </location>
</feature>
<reference evidence="2 3" key="1">
    <citation type="journal article" date="2016" name="BMC Genomics">
        <title>Genomic analysis of the nitrate-respiring Sphingopyxis granuli (formerly Sphingomonas macrogoltabida) strain TFA.</title>
        <authorList>
            <person name="Garcia-Romero I."/>
            <person name="Perez-Pulido A.J."/>
            <person name="Gonzalez-Flores Y.E."/>
            <person name="Reyes-Ramirez F."/>
            <person name="Santero E."/>
            <person name="Floriano B."/>
        </authorList>
    </citation>
    <scope>NUCLEOTIDE SEQUENCE [LARGE SCALE GENOMIC DNA]</scope>
    <source>
        <strain evidence="2 3">TFA</strain>
    </source>
</reference>
<keyword evidence="1" id="KW-0472">Membrane</keyword>
<evidence type="ECO:0000313" key="2">
    <source>
        <dbReference type="EMBL" id="AMG74963.1"/>
    </source>
</evidence>